<dbReference type="STRING" id="65357.A0A024GAD5"/>
<keyword evidence="1" id="KW-0472">Membrane</keyword>
<keyword evidence="3" id="KW-1185">Reference proteome</keyword>
<organism evidence="2 3">
    <name type="scientific">Albugo candida</name>
    <dbReference type="NCBI Taxonomy" id="65357"/>
    <lineage>
        <taxon>Eukaryota</taxon>
        <taxon>Sar</taxon>
        <taxon>Stramenopiles</taxon>
        <taxon>Oomycota</taxon>
        <taxon>Peronosporomycetes</taxon>
        <taxon>Albuginales</taxon>
        <taxon>Albuginaceae</taxon>
        <taxon>Albugo</taxon>
    </lineage>
</organism>
<feature type="transmembrane region" description="Helical" evidence="1">
    <location>
        <begin position="106"/>
        <end position="123"/>
    </location>
</feature>
<feature type="transmembrane region" description="Helical" evidence="1">
    <location>
        <begin position="79"/>
        <end position="100"/>
    </location>
</feature>
<dbReference type="Pfam" id="PF04749">
    <property type="entry name" value="PLAC8"/>
    <property type="match status" value="1"/>
</dbReference>
<evidence type="ECO:0000313" key="2">
    <source>
        <dbReference type="EMBL" id="CCI43485.1"/>
    </source>
</evidence>
<keyword evidence="1" id="KW-0812">Transmembrane</keyword>
<sequence length="182" mass="20166">MSYNAAHHPYNQSSEVRVSMMDSATPPAIAQGVDKNGLLLGRWRRGICSSSIEHLVPNTLMSFICPGVSLAQISARLGLLSYSYVVLYFVLLYALCIAAAATKNSVLVAICIFLSLIVLYSHMRLRWRIRQLFSIPGSILEDFIYTTFLGSFSMCQLAAHVESYVPGDCTFSPRATLPGYHY</sequence>
<accession>A0A024GAD5</accession>
<gene>
    <name evidence="2" type="ORF">BN9_042690</name>
</gene>
<name>A0A024GAD5_9STRA</name>
<dbReference type="AlphaFoldDB" id="A0A024GAD5"/>
<dbReference type="EMBL" id="CAIX01000050">
    <property type="protein sequence ID" value="CCI43485.1"/>
    <property type="molecule type" value="Genomic_DNA"/>
</dbReference>
<dbReference type="NCBIfam" id="TIGR01571">
    <property type="entry name" value="A_thal_Cys_rich"/>
    <property type="match status" value="1"/>
</dbReference>
<protein>
    <recommendedName>
        <fullName evidence="4">Transmembrane protein</fullName>
    </recommendedName>
</protein>
<comment type="caution">
    <text evidence="2">The sequence shown here is derived from an EMBL/GenBank/DDBJ whole genome shotgun (WGS) entry which is preliminary data.</text>
</comment>
<evidence type="ECO:0000256" key="1">
    <source>
        <dbReference type="SAM" id="Phobius"/>
    </source>
</evidence>
<evidence type="ECO:0008006" key="4">
    <source>
        <dbReference type="Google" id="ProtNLM"/>
    </source>
</evidence>
<dbReference type="OrthoDB" id="1045822at2759"/>
<evidence type="ECO:0000313" key="3">
    <source>
        <dbReference type="Proteomes" id="UP000053237"/>
    </source>
</evidence>
<reference evidence="2 3" key="1">
    <citation type="submission" date="2012-05" db="EMBL/GenBank/DDBJ databases">
        <title>Recombination and specialization in a pathogen metapopulation.</title>
        <authorList>
            <person name="Gardiner A."/>
            <person name="Kemen E."/>
            <person name="Schultz-Larsen T."/>
            <person name="MacLean D."/>
            <person name="Van Oosterhout C."/>
            <person name="Jones J.D.G."/>
        </authorList>
    </citation>
    <scope>NUCLEOTIDE SEQUENCE [LARGE SCALE GENOMIC DNA]</scope>
    <source>
        <strain evidence="2 3">Ac Nc2</strain>
    </source>
</reference>
<dbReference type="Proteomes" id="UP000053237">
    <property type="component" value="Unassembled WGS sequence"/>
</dbReference>
<dbReference type="InParanoid" id="A0A024GAD5"/>
<proteinExistence type="predicted"/>
<dbReference type="InterPro" id="IPR006461">
    <property type="entry name" value="PLAC_motif_containing"/>
</dbReference>
<keyword evidence="1" id="KW-1133">Transmembrane helix</keyword>